<dbReference type="Gene3D" id="1.10.20.60">
    <property type="entry name" value="Glu-tRNAGln amidotransferase C subunit, N-terminal domain"/>
    <property type="match status" value="1"/>
</dbReference>
<dbReference type="GO" id="GO:0016740">
    <property type="term" value="F:transferase activity"/>
    <property type="evidence" value="ECO:0007669"/>
    <property type="project" value="UniProtKB-KW"/>
</dbReference>
<organism evidence="2 3">
    <name type="scientific">Candidatus Portnoybacteria bacterium RBG_13_41_18</name>
    <dbReference type="NCBI Taxonomy" id="1801991"/>
    <lineage>
        <taxon>Bacteria</taxon>
        <taxon>Candidatus Portnoyibacteriota</taxon>
    </lineage>
</organism>
<comment type="catalytic activity">
    <reaction evidence="1">
        <text>L-aspartyl-tRNA(Asn) + L-glutamine + ATP + H2O = L-asparaginyl-tRNA(Asn) + L-glutamate + ADP + phosphate + 2 H(+)</text>
        <dbReference type="Rhea" id="RHEA:14513"/>
        <dbReference type="Rhea" id="RHEA-COMP:9674"/>
        <dbReference type="Rhea" id="RHEA-COMP:9677"/>
        <dbReference type="ChEBI" id="CHEBI:15377"/>
        <dbReference type="ChEBI" id="CHEBI:15378"/>
        <dbReference type="ChEBI" id="CHEBI:29985"/>
        <dbReference type="ChEBI" id="CHEBI:30616"/>
        <dbReference type="ChEBI" id="CHEBI:43474"/>
        <dbReference type="ChEBI" id="CHEBI:58359"/>
        <dbReference type="ChEBI" id="CHEBI:78515"/>
        <dbReference type="ChEBI" id="CHEBI:78516"/>
        <dbReference type="ChEBI" id="CHEBI:456216"/>
    </reaction>
</comment>
<dbReference type="GO" id="GO:0070681">
    <property type="term" value="P:glutaminyl-tRNAGln biosynthesis via transamidation"/>
    <property type="evidence" value="ECO:0007669"/>
    <property type="project" value="TreeGrafter"/>
</dbReference>
<dbReference type="Proteomes" id="UP000177725">
    <property type="component" value="Unassembled WGS sequence"/>
</dbReference>
<comment type="function">
    <text evidence="1">Allows the formation of correctly charged Asn-tRNA(Asn) or Gln-tRNA(Gln) through the transamidation of misacylated Asp-tRNA(Asn) or Glu-tRNA(Gln) in organisms which lack either or both of asparaginyl-tRNA or glutaminyl-tRNA synthetases. The reaction takes place in the presence of glutamine and ATP through an activated phospho-Asp-tRNA(Asn) or phospho-Glu-tRNA(Gln).</text>
</comment>
<dbReference type="EC" id="6.3.5.-" evidence="1"/>
<dbReference type="GO" id="GO:0006450">
    <property type="term" value="P:regulation of translational fidelity"/>
    <property type="evidence" value="ECO:0007669"/>
    <property type="project" value="InterPro"/>
</dbReference>
<sequence>MIDVKHIAKLARLGITEEEEKKFEKDLSAILEFVAKLNEVNTEGVEPTAQVTGTTNVLREDEINQLSQSESVKEGILKNAPQKEKGYFKVKRILE</sequence>
<dbReference type="AlphaFoldDB" id="A0A1G2F751"/>
<gene>
    <name evidence="1" type="primary">gatC</name>
    <name evidence="2" type="ORF">A2174_00400</name>
</gene>
<dbReference type="InterPro" id="IPR003837">
    <property type="entry name" value="GatC"/>
</dbReference>
<dbReference type="PANTHER" id="PTHR15004">
    <property type="entry name" value="GLUTAMYL-TRNA(GLN) AMIDOTRANSFERASE SUBUNIT C, MITOCHONDRIAL"/>
    <property type="match status" value="1"/>
</dbReference>
<name>A0A1G2F751_9BACT</name>
<keyword evidence="1" id="KW-0436">Ligase</keyword>
<reference evidence="2 3" key="1">
    <citation type="journal article" date="2016" name="Nat. Commun.">
        <title>Thousands of microbial genomes shed light on interconnected biogeochemical processes in an aquifer system.</title>
        <authorList>
            <person name="Anantharaman K."/>
            <person name="Brown C.T."/>
            <person name="Hug L.A."/>
            <person name="Sharon I."/>
            <person name="Castelle C.J."/>
            <person name="Probst A.J."/>
            <person name="Thomas B.C."/>
            <person name="Singh A."/>
            <person name="Wilkins M.J."/>
            <person name="Karaoz U."/>
            <person name="Brodie E.L."/>
            <person name="Williams K.H."/>
            <person name="Hubbard S.S."/>
            <person name="Banfield J.F."/>
        </authorList>
    </citation>
    <scope>NUCLEOTIDE SEQUENCE [LARGE SCALE GENOMIC DNA]</scope>
</reference>
<dbReference type="InterPro" id="IPR036113">
    <property type="entry name" value="Asp/Glu-ADT_sf_sub_c"/>
</dbReference>
<evidence type="ECO:0000256" key="1">
    <source>
        <dbReference type="HAMAP-Rule" id="MF_00122"/>
    </source>
</evidence>
<keyword evidence="1" id="KW-0547">Nucleotide-binding</keyword>
<evidence type="ECO:0000313" key="3">
    <source>
        <dbReference type="Proteomes" id="UP000177725"/>
    </source>
</evidence>
<dbReference type="HAMAP" id="MF_00122">
    <property type="entry name" value="GatC"/>
    <property type="match status" value="1"/>
</dbReference>
<comment type="subunit">
    <text evidence="1">Heterotrimer of A, B and C subunits.</text>
</comment>
<comment type="similarity">
    <text evidence="1">Belongs to the GatC family.</text>
</comment>
<dbReference type="EMBL" id="MHMV01000046">
    <property type="protein sequence ID" value="OGZ33381.1"/>
    <property type="molecule type" value="Genomic_DNA"/>
</dbReference>
<protein>
    <recommendedName>
        <fullName evidence="1">Aspartyl/glutamyl-tRNA(Asn/Gln) amidotransferase subunit C</fullName>
        <shortName evidence="1">Asp/Glu-ADT subunit C</shortName>
        <ecNumber evidence="1">6.3.5.-</ecNumber>
    </recommendedName>
</protein>
<comment type="caution">
    <text evidence="2">The sequence shown here is derived from an EMBL/GenBank/DDBJ whole genome shotgun (WGS) entry which is preliminary data.</text>
</comment>
<dbReference type="GO" id="GO:0050566">
    <property type="term" value="F:asparaginyl-tRNA synthase (glutamine-hydrolyzing) activity"/>
    <property type="evidence" value="ECO:0007669"/>
    <property type="project" value="RHEA"/>
</dbReference>
<dbReference type="PANTHER" id="PTHR15004:SF0">
    <property type="entry name" value="GLUTAMYL-TRNA(GLN) AMIDOTRANSFERASE SUBUNIT C, MITOCHONDRIAL"/>
    <property type="match status" value="1"/>
</dbReference>
<evidence type="ECO:0000313" key="2">
    <source>
        <dbReference type="EMBL" id="OGZ33381.1"/>
    </source>
</evidence>
<dbReference type="GO" id="GO:0006412">
    <property type="term" value="P:translation"/>
    <property type="evidence" value="ECO:0007669"/>
    <property type="project" value="UniProtKB-UniRule"/>
</dbReference>
<comment type="catalytic activity">
    <reaction evidence="1">
        <text>L-glutamyl-tRNA(Gln) + L-glutamine + ATP + H2O = L-glutaminyl-tRNA(Gln) + L-glutamate + ADP + phosphate + H(+)</text>
        <dbReference type="Rhea" id="RHEA:17521"/>
        <dbReference type="Rhea" id="RHEA-COMP:9681"/>
        <dbReference type="Rhea" id="RHEA-COMP:9684"/>
        <dbReference type="ChEBI" id="CHEBI:15377"/>
        <dbReference type="ChEBI" id="CHEBI:15378"/>
        <dbReference type="ChEBI" id="CHEBI:29985"/>
        <dbReference type="ChEBI" id="CHEBI:30616"/>
        <dbReference type="ChEBI" id="CHEBI:43474"/>
        <dbReference type="ChEBI" id="CHEBI:58359"/>
        <dbReference type="ChEBI" id="CHEBI:78520"/>
        <dbReference type="ChEBI" id="CHEBI:78521"/>
        <dbReference type="ChEBI" id="CHEBI:456216"/>
    </reaction>
</comment>
<keyword evidence="2" id="KW-0808">Transferase</keyword>
<dbReference type="Pfam" id="PF02686">
    <property type="entry name" value="GatC"/>
    <property type="match status" value="1"/>
</dbReference>
<dbReference type="GO" id="GO:0005524">
    <property type="term" value="F:ATP binding"/>
    <property type="evidence" value="ECO:0007669"/>
    <property type="project" value="UniProtKB-KW"/>
</dbReference>
<dbReference type="NCBIfam" id="TIGR00135">
    <property type="entry name" value="gatC"/>
    <property type="match status" value="1"/>
</dbReference>
<dbReference type="SUPFAM" id="SSF141000">
    <property type="entry name" value="Glu-tRNAGln amidotransferase C subunit"/>
    <property type="match status" value="1"/>
</dbReference>
<keyword evidence="1" id="KW-0648">Protein biosynthesis</keyword>
<keyword evidence="1" id="KW-0067">ATP-binding</keyword>
<dbReference type="GO" id="GO:0050567">
    <property type="term" value="F:glutaminyl-tRNA synthase (glutamine-hydrolyzing) activity"/>
    <property type="evidence" value="ECO:0007669"/>
    <property type="project" value="UniProtKB-UniRule"/>
</dbReference>
<proteinExistence type="inferred from homology"/>
<accession>A0A1G2F751</accession>